<reference evidence="6 7" key="1">
    <citation type="submission" date="2019-10" db="EMBL/GenBank/DDBJ databases">
        <title>Sequencing and Assembly of Multiple Reported Metal-Biooxidizing Members of the Extremely Thermoacidophilic Archaeal Family Sulfolobaceae.</title>
        <authorList>
            <person name="Counts J.A."/>
            <person name="Kelly R.M."/>
        </authorList>
    </citation>
    <scope>NUCLEOTIDE SEQUENCE [LARGE SCALE GENOMIC DNA]</scope>
    <source>
        <strain evidence="6 7">DSM 6482</strain>
    </source>
</reference>
<dbReference type="Gene3D" id="3.40.50.150">
    <property type="entry name" value="Vaccinia Virus protein VP39"/>
    <property type="match status" value="1"/>
</dbReference>
<dbReference type="EMBL" id="WGGD01000005">
    <property type="protein sequence ID" value="MUN28587.1"/>
    <property type="molecule type" value="Genomic_DNA"/>
</dbReference>
<dbReference type="NCBIfam" id="NF011489">
    <property type="entry name" value="PRK14896.1-5"/>
    <property type="match status" value="1"/>
</dbReference>
<keyword evidence="4" id="KW-0694">RNA-binding</keyword>
<sequence>MKQSQVFLSSEFFLRRFVSYISFQRPLIEVGCGDGRISKFINPDLCIEIDEEFKAQLKKYNLVISDASYLPALRGEIVASLPYYITRDFMHQLSELDVGKATLILQKDFIDKILNYTNSISLILNYYFIIERKEVIPPNAFSPVPKVYSVIVLFNRQRRYDENISNILECIGNYRNKTLRRAASLCNLESQSEIHVGEFKPWQVRQLLSLIKSKYA</sequence>
<dbReference type="InterPro" id="IPR023165">
    <property type="entry name" value="rRNA_Ade_diMease-like_C"/>
</dbReference>
<dbReference type="Pfam" id="PF00398">
    <property type="entry name" value="RrnaAD"/>
    <property type="match status" value="1"/>
</dbReference>
<feature type="domain" description="Ribosomal RNA adenine methylase transferase N-terminal" evidence="5">
    <location>
        <begin position="13"/>
        <end position="158"/>
    </location>
</feature>
<dbReference type="PANTHER" id="PTHR11727">
    <property type="entry name" value="DIMETHYLADENOSINE TRANSFERASE"/>
    <property type="match status" value="1"/>
</dbReference>
<dbReference type="RefSeq" id="WP_083476984.1">
    <property type="nucleotide sequence ID" value="NZ_WGGD01000005.1"/>
</dbReference>
<evidence type="ECO:0000259" key="5">
    <source>
        <dbReference type="SMART" id="SM00650"/>
    </source>
</evidence>
<keyword evidence="7" id="KW-1185">Reference proteome</keyword>
<evidence type="ECO:0000256" key="3">
    <source>
        <dbReference type="ARBA" id="ARBA00022691"/>
    </source>
</evidence>
<dbReference type="SUPFAM" id="SSF53335">
    <property type="entry name" value="S-adenosyl-L-methionine-dependent methyltransferases"/>
    <property type="match status" value="1"/>
</dbReference>
<dbReference type="InterPro" id="IPR029063">
    <property type="entry name" value="SAM-dependent_MTases_sf"/>
</dbReference>
<name>A0A6A9QH82_SULME</name>
<dbReference type="PANTHER" id="PTHR11727:SF7">
    <property type="entry name" value="DIMETHYLADENOSINE TRANSFERASE-RELATED"/>
    <property type="match status" value="1"/>
</dbReference>
<accession>A0A6A9QH82</accession>
<dbReference type="GO" id="GO:0003723">
    <property type="term" value="F:RNA binding"/>
    <property type="evidence" value="ECO:0007669"/>
    <property type="project" value="UniProtKB-KW"/>
</dbReference>
<dbReference type="GO" id="GO:0000179">
    <property type="term" value="F:rRNA (adenine-N6,N6-)-dimethyltransferase activity"/>
    <property type="evidence" value="ECO:0007669"/>
    <property type="project" value="InterPro"/>
</dbReference>
<gene>
    <name evidence="6" type="ORF">GC250_03780</name>
</gene>
<dbReference type="Gene3D" id="1.10.8.100">
    <property type="entry name" value="Ribosomal RNA adenine dimethylase-like, domain 2"/>
    <property type="match status" value="1"/>
</dbReference>
<evidence type="ECO:0000256" key="2">
    <source>
        <dbReference type="ARBA" id="ARBA00022679"/>
    </source>
</evidence>
<dbReference type="OrthoDB" id="9883at2157"/>
<evidence type="ECO:0000313" key="6">
    <source>
        <dbReference type="EMBL" id="MUN28587.1"/>
    </source>
</evidence>
<dbReference type="InterPro" id="IPR001737">
    <property type="entry name" value="KsgA/Erm"/>
</dbReference>
<proteinExistence type="predicted"/>
<comment type="caution">
    <text evidence="6">The sequence shown here is derived from an EMBL/GenBank/DDBJ whole genome shotgun (WGS) entry which is preliminary data.</text>
</comment>
<dbReference type="SMART" id="SM00650">
    <property type="entry name" value="rADc"/>
    <property type="match status" value="1"/>
</dbReference>
<protein>
    <submittedName>
        <fullName evidence="6">16S ribosomal RNA methyltransferase A</fullName>
    </submittedName>
</protein>
<dbReference type="AlphaFoldDB" id="A0A6A9QH82"/>
<dbReference type="InterPro" id="IPR020598">
    <property type="entry name" value="rRNA_Ade_methylase_Trfase_N"/>
</dbReference>
<keyword evidence="3" id="KW-0949">S-adenosyl-L-methionine</keyword>
<dbReference type="Proteomes" id="UP000470772">
    <property type="component" value="Unassembled WGS sequence"/>
</dbReference>
<evidence type="ECO:0000256" key="1">
    <source>
        <dbReference type="ARBA" id="ARBA00022603"/>
    </source>
</evidence>
<keyword evidence="1 6" id="KW-0489">Methyltransferase</keyword>
<keyword evidence="2 6" id="KW-0808">Transferase</keyword>
<evidence type="ECO:0000313" key="7">
    <source>
        <dbReference type="Proteomes" id="UP000470772"/>
    </source>
</evidence>
<evidence type="ECO:0000256" key="4">
    <source>
        <dbReference type="ARBA" id="ARBA00022884"/>
    </source>
</evidence>
<organism evidence="6 7">
    <name type="scientific">Sulfuracidifex metallicus DSM 6482 = JCM 9184</name>
    <dbReference type="NCBI Taxonomy" id="523847"/>
    <lineage>
        <taxon>Archaea</taxon>
        <taxon>Thermoproteota</taxon>
        <taxon>Thermoprotei</taxon>
        <taxon>Sulfolobales</taxon>
        <taxon>Sulfolobaceae</taxon>
        <taxon>Sulfuracidifex</taxon>
    </lineage>
</organism>